<dbReference type="STRING" id="133385.A0A2T9YL64"/>
<evidence type="ECO:0000313" key="2">
    <source>
        <dbReference type="EMBL" id="PVU93077.1"/>
    </source>
</evidence>
<dbReference type="Gene3D" id="2.170.270.10">
    <property type="entry name" value="SET domain"/>
    <property type="match status" value="1"/>
</dbReference>
<dbReference type="InterPro" id="IPR046341">
    <property type="entry name" value="SET_dom_sf"/>
</dbReference>
<proteinExistence type="predicted"/>
<evidence type="ECO:0000259" key="1">
    <source>
        <dbReference type="PROSITE" id="PS50280"/>
    </source>
</evidence>
<dbReference type="SUPFAM" id="SSF82199">
    <property type="entry name" value="SET domain"/>
    <property type="match status" value="1"/>
</dbReference>
<organism evidence="2 3">
    <name type="scientific">Smittium simulii</name>
    <dbReference type="NCBI Taxonomy" id="133385"/>
    <lineage>
        <taxon>Eukaryota</taxon>
        <taxon>Fungi</taxon>
        <taxon>Fungi incertae sedis</taxon>
        <taxon>Zoopagomycota</taxon>
        <taxon>Kickxellomycotina</taxon>
        <taxon>Harpellomycetes</taxon>
        <taxon>Harpellales</taxon>
        <taxon>Legeriomycetaceae</taxon>
        <taxon>Smittium</taxon>
    </lineage>
</organism>
<name>A0A2T9YL64_9FUNG</name>
<feature type="domain" description="SET" evidence="1">
    <location>
        <begin position="340"/>
        <end position="468"/>
    </location>
</feature>
<reference evidence="2 3" key="1">
    <citation type="journal article" date="2018" name="MBio">
        <title>Comparative Genomics Reveals the Core Gene Toolbox for the Fungus-Insect Symbiosis.</title>
        <authorList>
            <person name="Wang Y."/>
            <person name="Stata M."/>
            <person name="Wang W."/>
            <person name="Stajich J.E."/>
            <person name="White M.M."/>
            <person name="Moncalvo J.M."/>
        </authorList>
    </citation>
    <scope>NUCLEOTIDE SEQUENCE [LARGE SCALE GENOMIC DNA]</scope>
    <source>
        <strain evidence="2 3">SWE-8-4</strain>
    </source>
</reference>
<dbReference type="EMBL" id="MBFR01000140">
    <property type="protein sequence ID" value="PVU93077.1"/>
    <property type="molecule type" value="Genomic_DNA"/>
</dbReference>
<accession>A0A2T9YL64</accession>
<dbReference type="AlphaFoldDB" id="A0A2T9YL64"/>
<sequence>MSLKENSNEQNLRPKRNRKSRLASDGILYGDFAIEYLDEYFNYQKKTKTSHQKRKSSKSDKKLTITKSEIPNCTKPVVFSNPTDSNTFNNESSNCSNFTISNKKSIILENNGFDCIVEIKQTNNALPSNKKVFLDPENLLGSIKTNSEINTTQINLLNKSTRPRWYNQAYLVFLALRQSENFTATRKQLLAKVVELDKKFSNKLGVPRAFNGKTPTNSASAILTRNDDMYFIQSKPENSKHFVYKLAYKPGDFASAVLNYNKWNNNLFKKHWPICFNHTFNTDSITDSLQTQSVSENNNTPKIAPQSELSIISNKDQIIGISGSASEDLKLLEIPKCWLDIVSIKKSSIPSAGNGLFAKIFLPAGIPLGFYFGVPMTEDEFDYHKDKVGKASHYSIMYRKTVLDATDEDGMPYTKINGPMFCPFHFMNDDRQNKKYNITFVDGEIVNQVICYTTKNITPGEELFVYYGSEVDDKEWESNVNGISQKDNVENKV</sequence>
<evidence type="ECO:0000313" key="3">
    <source>
        <dbReference type="Proteomes" id="UP000245383"/>
    </source>
</evidence>
<protein>
    <recommendedName>
        <fullName evidence="1">SET domain-containing protein</fullName>
    </recommendedName>
</protein>
<dbReference type="InterPro" id="IPR001214">
    <property type="entry name" value="SET_dom"/>
</dbReference>
<comment type="caution">
    <text evidence="2">The sequence shown here is derived from an EMBL/GenBank/DDBJ whole genome shotgun (WGS) entry which is preliminary data.</text>
</comment>
<dbReference type="Proteomes" id="UP000245383">
    <property type="component" value="Unassembled WGS sequence"/>
</dbReference>
<keyword evidence="3" id="KW-1185">Reference proteome</keyword>
<dbReference type="Pfam" id="PF00856">
    <property type="entry name" value="SET"/>
    <property type="match status" value="1"/>
</dbReference>
<dbReference type="OrthoDB" id="5560686at2759"/>
<gene>
    <name evidence="2" type="ORF">BB561_003484</name>
</gene>
<dbReference type="PROSITE" id="PS50280">
    <property type="entry name" value="SET"/>
    <property type="match status" value="1"/>
</dbReference>